<keyword evidence="2" id="KW-0677">Repeat</keyword>
<evidence type="ECO:0000256" key="6">
    <source>
        <dbReference type="SAM" id="MobiDB-lite"/>
    </source>
</evidence>
<dbReference type="EMBL" id="BDCX01000025">
    <property type="protein sequence ID" value="GAT71297.1"/>
    <property type="molecule type" value="Genomic_DNA"/>
</dbReference>
<feature type="domain" description="Bacterial transcriptional activator" evidence="8">
    <location>
        <begin position="106"/>
        <end position="250"/>
    </location>
</feature>
<dbReference type="STRING" id="161355.PS9374_06988"/>
<dbReference type="Gene3D" id="1.25.40.10">
    <property type="entry name" value="Tetratricopeptide repeat domain"/>
    <property type="match status" value="1"/>
</dbReference>
<evidence type="ECO:0000256" key="4">
    <source>
        <dbReference type="ARBA" id="ARBA00023125"/>
    </source>
</evidence>
<dbReference type="GO" id="GO:0006355">
    <property type="term" value="P:regulation of DNA-templated transcription"/>
    <property type="evidence" value="ECO:0007669"/>
    <property type="project" value="InterPro"/>
</dbReference>
<evidence type="ECO:0000256" key="3">
    <source>
        <dbReference type="ARBA" id="ARBA00023015"/>
    </source>
</evidence>
<dbReference type="GO" id="GO:0000160">
    <property type="term" value="P:phosphorelay signal transduction system"/>
    <property type="evidence" value="ECO:0007669"/>
    <property type="project" value="InterPro"/>
</dbReference>
<dbReference type="CDD" id="cd15831">
    <property type="entry name" value="BTAD"/>
    <property type="match status" value="1"/>
</dbReference>
<gene>
    <name evidence="9" type="ORF">PS9374_06988</name>
</gene>
<dbReference type="SUPFAM" id="SSF52540">
    <property type="entry name" value="P-loop containing nucleoside triphosphate hydrolases"/>
    <property type="match status" value="1"/>
</dbReference>
<dbReference type="AlphaFoldDB" id="A0A161LP15"/>
<evidence type="ECO:0000259" key="7">
    <source>
        <dbReference type="SMART" id="SM00862"/>
    </source>
</evidence>
<dbReference type="InterPro" id="IPR016032">
    <property type="entry name" value="Sig_transdc_resp-reg_C-effctor"/>
</dbReference>
<evidence type="ECO:0000256" key="5">
    <source>
        <dbReference type="ARBA" id="ARBA00023163"/>
    </source>
</evidence>
<dbReference type="InterPro" id="IPR042197">
    <property type="entry name" value="Apaf_helical"/>
</dbReference>
<dbReference type="SMART" id="SM00862">
    <property type="entry name" value="Trans_reg_C"/>
    <property type="match status" value="1"/>
</dbReference>
<feature type="region of interest" description="Disordered" evidence="6">
    <location>
        <begin position="619"/>
        <end position="643"/>
    </location>
</feature>
<dbReference type="PANTHER" id="PTHR35807">
    <property type="entry name" value="TRANSCRIPTIONAL REGULATOR REDD-RELATED"/>
    <property type="match status" value="1"/>
</dbReference>
<dbReference type="OrthoDB" id="5521887at2"/>
<dbReference type="SMART" id="SM01043">
    <property type="entry name" value="BTAD"/>
    <property type="match status" value="1"/>
</dbReference>
<dbReference type="Gene3D" id="1.10.10.10">
    <property type="entry name" value="Winged helix-like DNA-binding domain superfamily/Winged helix DNA-binding domain"/>
    <property type="match status" value="1"/>
</dbReference>
<reference evidence="9 10" key="1">
    <citation type="journal article" date="2016" name="Genome Announc.">
        <title>Draft Genome Sequence of Planomonospora sphaerica JCM9374, a Rare Actinomycete.</title>
        <authorList>
            <person name="Dohra H."/>
            <person name="Suzuki T."/>
            <person name="Inoue Y."/>
            <person name="Kodani S."/>
        </authorList>
    </citation>
    <scope>NUCLEOTIDE SEQUENCE [LARGE SCALE GENOMIC DNA]</scope>
    <source>
        <strain evidence="9 10">JCM 9374</strain>
    </source>
</reference>
<organism evidence="9 10">
    <name type="scientific">Planomonospora sphaerica</name>
    <dbReference type="NCBI Taxonomy" id="161355"/>
    <lineage>
        <taxon>Bacteria</taxon>
        <taxon>Bacillati</taxon>
        <taxon>Actinomycetota</taxon>
        <taxon>Actinomycetes</taxon>
        <taxon>Streptosporangiales</taxon>
        <taxon>Streptosporangiaceae</taxon>
        <taxon>Planomonospora</taxon>
    </lineage>
</organism>
<dbReference type="GO" id="GO:0043531">
    <property type="term" value="F:ADP binding"/>
    <property type="evidence" value="ECO:0007669"/>
    <property type="project" value="InterPro"/>
</dbReference>
<dbReference type="GO" id="GO:0003677">
    <property type="term" value="F:DNA binding"/>
    <property type="evidence" value="ECO:0007669"/>
    <property type="project" value="UniProtKB-KW"/>
</dbReference>
<dbReference type="SUPFAM" id="SSF48452">
    <property type="entry name" value="TPR-like"/>
    <property type="match status" value="1"/>
</dbReference>
<comment type="similarity">
    <text evidence="1">Belongs to the AfsR/DnrI/RedD regulatory family.</text>
</comment>
<accession>A0A161LP15</accession>
<proteinExistence type="inferred from homology"/>
<protein>
    <submittedName>
        <fullName evidence="9">SARP family transcriptional regulator</fullName>
    </submittedName>
</protein>
<dbReference type="Pfam" id="PF03704">
    <property type="entry name" value="BTAD"/>
    <property type="match status" value="1"/>
</dbReference>
<keyword evidence="3" id="KW-0805">Transcription regulation</keyword>
<evidence type="ECO:0000313" key="9">
    <source>
        <dbReference type="EMBL" id="GAT71297.1"/>
    </source>
</evidence>
<evidence type="ECO:0000259" key="8">
    <source>
        <dbReference type="SMART" id="SM01043"/>
    </source>
</evidence>
<dbReference type="InterPro" id="IPR027417">
    <property type="entry name" value="P-loop_NTPase"/>
</dbReference>
<keyword evidence="10" id="KW-1185">Reference proteome</keyword>
<comment type="caution">
    <text evidence="9">The sequence shown here is derived from an EMBL/GenBank/DDBJ whole genome shotgun (WGS) entry which is preliminary data.</text>
</comment>
<dbReference type="PANTHER" id="PTHR35807:SF1">
    <property type="entry name" value="TRANSCRIPTIONAL REGULATOR REDD"/>
    <property type="match status" value="1"/>
</dbReference>
<dbReference type="Gene3D" id="1.10.8.430">
    <property type="entry name" value="Helical domain of apoptotic protease-activating factors"/>
    <property type="match status" value="1"/>
</dbReference>
<dbReference type="InterPro" id="IPR051677">
    <property type="entry name" value="AfsR-DnrI-RedD_regulator"/>
</dbReference>
<dbReference type="InterPro" id="IPR005158">
    <property type="entry name" value="BTAD"/>
</dbReference>
<dbReference type="SUPFAM" id="SSF46894">
    <property type="entry name" value="C-terminal effector domain of the bipartite response regulators"/>
    <property type="match status" value="1"/>
</dbReference>
<feature type="domain" description="OmpR/PhoB-type" evidence="7">
    <location>
        <begin position="24"/>
        <end position="99"/>
    </location>
</feature>
<dbReference type="PRINTS" id="PR00364">
    <property type="entry name" value="DISEASERSIST"/>
</dbReference>
<sequence>MTADETVPVHNFQVLGPLRFTLDGVTVALPARHPRMLLAVLLLHNGEAVAEGRLLEQVWGPGASSTIALRTAVSRLRSWLHDEARGVASIDHADGGYRLRLPDHYVDAARFRAALAADSDAAGLDPHQRMAALMNALEEWRGPVLDGAPEEIREDPAVQTLDDDHATCLQRLAALAISLQTPDLLLSRTRALAWSRPFDEPLHARLIELYAACGRPAEALMEYERLRSRLADELGVAPSAEVQRAYFTVLAQDPPQPPPADPASGKGWRHRPAPRQIPADIADFAGREKATATLLDHLGGLLNDPERPATLVAGVTGPAGVGKTTLAVHVAHRLMPAYPDGQLYADLRGTTAAPESPARVLGRFLRALGVGKHDVPDDLAERTALYRSLVSGRRLLVVLDDAARETQVRPLLPGSSPCSVLITSRHRMGAVGGAKIVDLDRLREDHAVQLLASIAGHERVAAEPDAAVELVHLCGGLPLAVRICGARLAARPHWPLVKLVALLRDERRRLGELSIGDLTVRDGLEQSHGRLGEEARRTLSALAKLGPVEFSAGTVAAVCGLDHTVAGDHLDTLVEAGFASVVGSGRAGQVHYRLDDLARSFALGLDPVRLSRAENGRPARLYRFGPRRTGPGPGTPRSGCAAR</sequence>
<reference evidence="10" key="2">
    <citation type="submission" date="2016-04" db="EMBL/GenBank/DDBJ databases">
        <title>Planomonospora sphaerica JCM9374 whole genome shotgun sequence.</title>
        <authorList>
            <person name="Suzuki T."/>
            <person name="Dohra H."/>
            <person name="Kodani S."/>
        </authorList>
    </citation>
    <scope>NUCLEOTIDE SEQUENCE [LARGE SCALE GENOMIC DNA]</scope>
    <source>
        <strain evidence="10">JCM 9374</strain>
    </source>
</reference>
<evidence type="ECO:0000313" key="10">
    <source>
        <dbReference type="Proteomes" id="UP000077701"/>
    </source>
</evidence>
<feature type="region of interest" description="Disordered" evidence="6">
    <location>
        <begin position="251"/>
        <end position="272"/>
    </location>
</feature>
<dbReference type="Pfam" id="PF00931">
    <property type="entry name" value="NB-ARC"/>
    <property type="match status" value="1"/>
</dbReference>
<dbReference type="InterPro" id="IPR011990">
    <property type="entry name" value="TPR-like_helical_dom_sf"/>
</dbReference>
<keyword evidence="4" id="KW-0238">DNA-binding</keyword>
<dbReference type="Gene3D" id="3.40.50.300">
    <property type="entry name" value="P-loop containing nucleotide triphosphate hydrolases"/>
    <property type="match status" value="1"/>
</dbReference>
<name>A0A161LP15_9ACTN</name>
<evidence type="ECO:0000256" key="1">
    <source>
        <dbReference type="ARBA" id="ARBA00005820"/>
    </source>
</evidence>
<keyword evidence="5" id="KW-0804">Transcription</keyword>
<dbReference type="Pfam" id="PF00486">
    <property type="entry name" value="Trans_reg_C"/>
    <property type="match status" value="1"/>
</dbReference>
<evidence type="ECO:0000256" key="2">
    <source>
        <dbReference type="ARBA" id="ARBA00022737"/>
    </source>
</evidence>
<dbReference type="RefSeq" id="WP_084009095.1">
    <property type="nucleotide sequence ID" value="NZ_BDCX01000025.1"/>
</dbReference>
<dbReference type="Proteomes" id="UP000077701">
    <property type="component" value="Unassembled WGS sequence"/>
</dbReference>
<dbReference type="InterPro" id="IPR002182">
    <property type="entry name" value="NB-ARC"/>
</dbReference>
<dbReference type="InterPro" id="IPR001867">
    <property type="entry name" value="OmpR/PhoB-type_DNA-bd"/>
</dbReference>
<dbReference type="InterPro" id="IPR036388">
    <property type="entry name" value="WH-like_DNA-bd_sf"/>
</dbReference>